<name>B7VS40_VIBA3</name>
<protein>
    <submittedName>
        <fullName evidence="1">Uncharacterized protein</fullName>
    </submittedName>
</protein>
<dbReference type="HOGENOM" id="CLU_3174719_0_0_6"/>
<reference evidence="1 2" key="1">
    <citation type="submission" date="2009-02" db="EMBL/GenBank/DDBJ databases">
        <title>Vibrio splendidus str. LGP32 complete genome.</title>
        <authorList>
            <person name="Mazel D."/>
            <person name="Le Roux F."/>
        </authorList>
    </citation>
    <scope>NUCLEOTIDE SEQUENCE [LARGE SCALE GENOMIC DNA]</scope>
    <source>
        <strain evidence="1 2">LGP32</strain>
    </source>
</reference>
<dbReference type="KEGG" id="vsp:VS_II1059"/>
<gene>
    <name evidence="1" type="ordered locus">VS_II1059</name>
</gene>
<proteinExistence type="predicted"/>
<accession>B7VS40</accession>
<sequence length="47" mass="5772">MFKHREYKTHIITYNSIPCIKYSQDNNHFPTKIIKIQTINYSFKKTH</sequence>
<dbReference type="AlphaFoldDB" id="B7VS40"/>
<dbReference type="Proteomes" id="UP000009100">
    <property type="component" value="Chromosome 2"/>
</dbReference>
<organism evidence="1 2">
    <name type="scientific">Vibrio atlanticus (strain LGP32)</name>
    <name type="common">Vibrio splendidus (strain Mel32)</name>
    <dbReference type="NCBI Taxonomy" id="575788"/>
    <lineage>
        <taxon>Bacteria</taxon>
        <taxon>Pseudomonadati</taxon>
        <taxon>Pseudomonadota</taxon>
        <taxon>Gammaproteobacteria</taxon>
        <taxon>Vibrionales</taxon>
        <taxon>Vibrionaceae</taxon>
        <taxon>Vibrio</taxon>
    </lineage>
</organism>
<evidence type="ECO:0000313" key="2">
    <source>
        <dbReference type="Proteomes" id="UP000009100"/>
    </source>
</evidence>
<dbReference type="EMBL" id="FM954973">
    <property type="protein sequence ID" value="CAV26925.1"/>
    <property type="molecule type" value="Genomic_DNA"/>
</dbReference>
<evidence type="ECO:0000313" key="1">
    <source>
        <dbReference type="EMBL" id="CAV26925.1"/>
    </source>
</evidence>